<proteinExistence type="predicted"/>
<protein>
    <submittedName>
        <fullName evidence="2">Uncharacterized protein</fullName>
    </submittedName>
</protein>
<feature type="region of interest" description="Disordered" evidence="1">
    <location>
        <begin position="142"/>
        <end position="182"/>
    </location>
</feature>
<comment type="caution">
    <text evidence="2">The sequence shown here is derived from an EMBL/GenBank/DDBJ whole genome shotgun (WGS) entry which is preliminary data.</text>
</comment>
<evidence type="ECO:0000313" key="3">
    <source>
        <dbReference type="Proteomes" id="UP001063166"/>
    </source>
</evidence>
<evidence type="ECO:0000256" key="1">
    <source>
        <dbReference type="SAM" id="MobiDB-lite"/>
    </source>
</evidence>
<feature type="compositionally biased region" description="Low complexity" evidence="1">
    <location>
        <begin position="148"/>
        <end position="173"/>
    </location>
</feature>
<evidence type="ECO:0000313" key="2">
    <source>
        <dbReference type="EMBL" id="GLB38143.1"/>
    </source>
</evidence>
<accession>A0A9P3PLI9</accession>
<sequence length="182" mass="19790">MEQVVDPSAEQVIAERNVSDTPTQSTFMEDATPAAAAINGEPTEWIGFEVMQRLRERGYPDVPSDNGPAEGDPEYIVPLSPLRLLDVTHLSPHVESAPKPVLRKRKRKEQANDDSRKRSSRNSNALMYQEAQGILTGPSALANSAAGTRTCSAAAMRTRSAAATRRRSATSNSVGKRATCRR</sequence>
<dbReference type="AlphaFoldDB" id="A0A9P3PLI9"/>
<reference evidence="2" key="1">
    <citation type="submission" date="2022-07" db="EMBL/GenBank/DDBJ databases">
        <title>The genome of Lyophyllum shimeji provides insight into the initial evolution of ectomycorrhizal fungal genome.</title>
        <authorList>
            <person name="Kobayashi Y."/>
            <person name="Shibata T."/>
            <person name="Hirakawa H."/>
            <person name="Shigenobu S."/>
            <person name="Nishiyama T."/>
            <person name="Yamada A."/>
            <person name="Hasebe M."/>
            <person name="Kawaguchi M."/>
        </authorList>
    </citation>
    <scope>NUCLEOTIDE SEQUENCE</scope>
    <source>
        <strain evidence="2">AT787</strain>
    </source>
</reference>
<feature type="region of interest" description="Disordered" evidence="1">
    <location>
        <begin position="90"/>
        <end position="124"/>
    </location>
</feature>
<dbReference type="Proteomes" id="UP001063166">
    <property type="component" value="Unassembled WGS sequence"/>
</dbReference>
<keyword evidence="3" id="KW-1185">Reference proteome</keyword>
<gene>
    <name evidence="2" type="ORF">LshimejAT787_0500080</name>
</gene>
<name>A0A9P3PLI9_LYOSH</name>
<dbReference type="EMBL" id="BRPK01000005">
    <property type="protein sequence ID" value="GLB38143.1"/>
    <property type="molecule type" value="Genomic_DNA"/>
</dbReference>
<organism evidence="2 3">
    <name type="scientific">Lyophyllum shimeji</name>
    <name type="common">Hon-shimeji</name>
    <name type="synonym">Tricholoma shimeji</name>
    <dbReference type="NCBI Taxonomy" id="47721"/>
    <lineage>
        <taxon>Eukaryota</taxon>
        <taxon>Fungi</taxon>
        <taxon>Dikarya</taxon>
        <taxon>Basidiomycota</taxon>
        <taxon>Agaricomycotina</taxon>
        <taxon>Agaricomycetes</taxon>
        <taxon>Agaricomycetidae</taxon>
        <taxon>Agaricales</taxon>
        <taxon>Tricholomatineae</taxon>
        <taxon>Lyophyllaceae</taxon>
        <taxon>Lyophyllum</taxon>
    </lineage>
</organism>